<evidence type="ECO:0000256" key="4">
    <source>
        <dbReference type="ARBA" id="ARBA00022771"/>
    </source>
</evidence>
<keyword evidence="11" id="KW-1185">Reference proteome</keyword>
<sequence length="102" mass="10665">MGTHLKNHKKVHTGEKPHRCDVCDVGFSDRFALKRHKGVHGGNTSAGGPSAAPTPGSEGSGGAPETPTQQQQTGPLELYKCEVGQVAFPGCSRPPEKPLHTG</sequence>
<dbReference type="InterPro" id="IPR036236">
    <property type="entry name" value="Znf_C2H2_sf"/>
</dbReference>
<organism evidence="10 11">
    <name type="scientific">Ladona fulva</name>
    <name type="common">Scarce chaser dragonfly</name>
    <name type="synonym">Libellula fulva</name>
    <dbReference type="NCBI Taxonomy" id="123851"/>
    <lineage>
        <taxon>Eukaryota</taxon>
        <taxon>Metazoa</taxon>
        <taxon>Ecdysozoa</taxon>
        <taxon>Arthropoda</taxon>
        <taxon>Hexapoda</taxon>
        <taxon>Insecta</taxon>
        <taxon>Pterygota</taxon>
        <taxon>Palaeoptera</taxon>
        <taxon>Odonata</taxon>
        <taxon>Epiprocta</taxon>
        <taxon>Anisoptera</taxon>
        <taxon>Libelluloidea</taxon>
        <taxon>Libellulidae</taxon>
        <taxon>Ladona</taxon>
    </lineage>
</organism>
<dbReference type="SUPFAM" id="SSF57667">
    <property type="entry name" value="beta-beta-alpha zinc fingers"/>
    <property type="match status" value="1"/>
</dbReference>
<dbReference type="OrthoDB" id="8113227at2759"/>
<dbReference type="FunFam" id="3.30.160.60:FF:000624">
    <property type="entry name" value="zinc finger protein 697"/>
    <property type="match status" value="1"/>
</dbReference>
<evidence type="ECO:0000259" key="9">
    <source>
        <dbReference type="PROSITE" id="PS50157"/>
    </source>
</evidence>
<evidence type="ECO:0000256" key="5">
    <source>
        <dbReference type="ARBA" id="ARBA00022833"/>
    </source>
</evidence>
<keyword evidence="3" id="KW-0677">Repeat</keyword>
<evidence type="ECO:0000256" key="6">
    <source>
        <dbReference type="ARBA" id="ARBA00023242"/>
    </source>
</evidence>
<evidence type="ECO:0000256" key="8">
    <source>
        <dbReference type="SAM" id="MobiDB-lite"/>
    </source>
</evidence>
<name>A0A8K0KDF3_LADFU</name>
<dbReference type="PROSITE" id="PS50157">
    <property type="entry name" value="ZINC_FINGER_C2H2_2"/>
    <property type="match status" value="2"/>
</dbReference>
<evidence type="ECO:0000313" key="10">
    <source>
        <dbReference type="EMBL" id="KAG8232298.1"/>
    </source>
</evidence>
<dbReference type="GO" id="GO:0000981">
    <property type="term" value="F:DNA-binding transcription factor activity, RNA polymerase II-specific"/>
    <property type="evidence" value="ECO:0007669"/>
    <property type="project" value="TreeGrafter"/>
</dbReference>
<protein>
    <recommendedName>
        <fullName evidence="9">C2H2-type domain-containing protein</fullName>
    </recommendedName>
</protein>
<dbReference type="GO" id="GO:0005634">
    <property type="term" value="C:nucleus"/>
    <property type="evidence" value="ECO:0007669"/>
    <property type="project" value="UniProtKB-SubCell"/>
</dbReference>
<dbReference type="PANTHER" id="PTHR24394:SF29">
    <property type="entry name" value="MYONEURIN"/>
    <property type="match status" value="1"/>
</dbReference>
<reference evidence="10" key="2">
    <citation type="submission" date="2017-10" db="EMBL/GenBank/DDBJ databases">
        <title>Ladona fulva Genome sequencing and assembly.</title>
        <authorList>
            <person name="Murali S."/>
            <person name="Richards S."/>
            <person name="Bandaranaike D."/>
            <person name="Bellair M."/>
            <person name="Blankenburg K."/>
            <person name="Chao H."/>
            <person name="Dinh H."/>
            <person name="Doddapaneni H."/>
            <person name="Dugan-Rocha S."/>
            <person name="Elkadiri S."/>
            <person name="Gnanaolivu R."/>
            <person name="Hernandez B."/>
            <person name="Skinner E."/>
            <person name="Javaid M."/>
            <person name="Lee S."/>
            <person name="Li M."/>
            <person name="Ming W."/>
            <person name="Munidasa M."/>
            <person name="Muniz J."/>
            <person name="Nguyen L."/>
            <person name="Hughes D."/>
            <person name="Osuji N."/>
            <person name="Pu L.-L."/>
            <person name="Puazo M."/>
            <person name="Qu C."/>
            <person name="Quiroz J."/>
            <person name="Raj R."/>
            <person name="Weissenberger G."/>
            <person name="Xin Y."/>
            <person name="Zou X."/>
            <person name="Han Y."/>
            <person name="Worley K."/>
            <person name="Muzny D."/>
            <person name="Gibbs R."/>
        </authorList>
    </citation>
    <scope>NUCLEOTIDE SEQUENCE</scope>
    <source>
        <strain evidence="10">Sampled in the wild</strain>
    </source>
</reference>
<dbReference type="PROSITE" id="PS00028">
    <property type="entry name" value="ZINC_FINGER_C2H2_1"/>
    <property type="match status" value="1"/>
</dbReference>
<dbReference type="Proteomes" id="UP000792457">
    <property type="component" value="Unassembled WGS sequence"/>
</dbReference>
<dbReference type="Gene3D" id="3.30.160.60">
    <property type="entry name" value="Classic Zinc Finger"/>
    <property type="match status" value="1"/>
</dbReference>
<evidence type="ECO:0000256" key="3">
    <source>
        <dbReference type="ARBA" id="ARBA00022737"/>
    </source>
</evidence>
<keyword evidence="6" id="KW-0539">Nucleus</keyword>
<feature type="region of interest" description="Disordered" evidence="8">
    <location>
        <begin position="37"/>
        <end position="76"/>
    </location>
</feature>
<comment type="subcellular location">
    <subcellularLocation>
        <location evidence="1">Nucleus</location>
    </subcellularLocation>
</comment>
<feature type="compositionally biased region" description="Low complexity" evidence="8">
    <location>
        <begin position="63"/>
        <end position="75"/>
    </location>
</feature>
<proteinExistence type="predicted"/>
<evidence type="ECO:0000313" key="11">
    <source>
        <dbReference type="Proteomes" id="UP000792457"/>
    </source>
</evidence>
<evidence type="ECO:0000256" key="2">
    <source>
        <dbReference type="ARBA" id="ARBA00022723"/>
    </source>
</evidence>
<reference evidence="10" key="1">
    <citation type="submission" date="2013-04" db="EMBL/GenBank/DDBJ databases">
        <authorList>
            <person name="Qu J."/>
            <person name="Murali S.C."/>
            <person name="Bandaranaike D."/>
            <person name="Bellair M."/>
            <person name="Blankenburg K."/>
            <person name="Chao H."/>
            <person name="Dinh H."/>
            <person name="Doddapaneni H."/>
            <person name="Downs B."/>
            <person name="Dugan-Rocha S."/>
            <person name="Elkadiri S."/>
            <person name="Gnanaolivu R.D."/>
            <person name="Hernandez B."/>
            <person name="Javaid M."/>
            <person name="Jayaseelan J.C."/>
            <person name="Lee S."/>
            <person name="Li M."/>
            <person name="Ming W."/>
            <person name="Munidasa M."/>
            <person name="Muniz J."/>
            <person name="Nguyen L."/>
            <person name="Ongeri F."/>
            <person name="Osuji N."/>
            <person name="Pu L.-L."/>
            <person name="Puazo M."/>
            <person name="Qu C."/>
            <person name="Quiroz J."/>
            <person name="Raj R."/>
            <person name="Weissenberger G."/>
            <person name="Xin Y."/>
            <person name="Zou X."/>
            <person name="Han Y."/>
            <person name="Richards S."/>
            <person name="Worley K."/>
            <person name="Muzny D."/>
            <person name="Gibbs R."/>
        </authorList>
    </citation>
    <scope>NUCLEOTIDE SEQUENCE</scope>
    <source>
        <strain evidence="10">Sampled in the wild</strain>
    </source>
</reference>
<keyword evidence="5" id="KW-0862">Zinc</keyword>
<accession>A0A8K0KDF3</accession>
<feature type="domain" description="C2H2-type" evidence="9">
    <location>
        <begin position="18"/>
        <end position="45"/>
    </location>
</feature>
<feature type="domain" description="C2H2-type" evidence="9">
    <location>
        <begin position="1"/>
        <end position="17"/>
    </location>
</feature>
<evidence type="ECO:0000256" key="1">
    <source>
        <dbReference type="ARBA" id="ARBA00004123"/>
    </source>
</evidence>
<dbReference type="InterPro" id="IPR013087">
    <property type="entry name" value="Znf_C2H2_type"/>
</dbReference>
<dbReference type="EMBL" id="KZ308609">
    <property type="protein sequence ID" value="KAG8232298.1"/>
    <property type="molecule type" value="Genomic_DNA"/>
</dbReference>
<keyword evidence="4 7" id="KW-0863">Zinc-finger</keyword>
<dbReference type="AlphaFoldDB" id="A0A8K0KDF3"/>
<gene>
    <name evidence="10" type="ORF">J437_LFUL011239</name>
</gene>
<dbReference type="GO" id="GO:0008270">
    <property type="term" value="F:zinc ion binding"/>
    <property type="evidence" value="ECO:0007669"/>
    <property type="project" value="UniProtKB-KW"/>
</dbReference>
<dbReference type="SMART" id="SM00355">
    <property type="entry name" value="ZnF_C2H2"/>
    <property type="match status" value="1"/>
</dbReference>
<keyword evidence="2" id="KW-0479">Metal-binding</keyword>
<dbReference type="PANTHER" id="PTHR24394">
    <property type="entry name" value="ZINC FINGER PROTEIN"/>
    <property type="match status" value="1"/>
</dbReference>
<evidence type="ECO:0000256" key="7">
    <source>
        <dbReference type="PROSITE-ProRule" id="PRU00042"/>
    </source>
</evidence>
<comment type="caution">
    <text evidence="10">The sequence shown here is derived from an EMBL/GenBank/DDBJ whole genome shotgun (WGS) entry which is preliminary data.</text>
</comment>